<keyword evidence="5" id="KW-1003">Cell membrane</keyword>
<keyword evidence="7" id="KW-1185">Reference proteome</keyword>
<evidence type="ECO:0000256" key="5">
    <source>
        <dbReference type="HAMAP-Rule" id="MF_00902"/>
    </source>
</evidence>
<comment type="caution">
    <text evidence="6">The sequence shown here is derived from an EMBL/GenBank/DDBJ whole genome shotgun (WGS) entry which is preliminary data.</text>
</comment>
<dbReference type="NCBIfam" id="TIGR00945">
    <property type="entry name" value="tatC"/>
    <property type="match status" value="1"/>
</dbReference>
<organism evidence="6 7">
    <name type="scientific">Breznakibacter xylanolyticus</name>
    <dbReference type="NCBI Taxonomy" id="990"/>
    <lineage>
        <taxon>Bacteria</taxon>
        <taxon>Pseudomonadati</taxon>
        <taxon>Bacteroidota</taxon>
        <taxon>Bacteroidia</taxon>
        <taxon>Marinilabiliales</taxon>
        <taxon>Marinilabiliaceae</taxon>
        <taxon>Breznakibacter</taxon>
    </lineage>
</organism>
<evidence type="ECO:0000256" key="3">
    <source>
        <dbReference type="ARBA" id="ARBA00022989"/>
    </source>
</evidence>
<dbReference type="Proteomes" id="UP000249239">
    <property type="component" value="Unassembled WGS sequence"/>
</dbReference>
<keyword evidence="2 5" id="KW-0812">Transmembrane</keyword>
<dbReference type="RefSeq" id="WP_111444012.1">
    <property type="nucleotide sequence ID" value="NZ_QKZK01000002.1"/>
</dbReference>
<dbReference type="InterPro" id="IPR002033">
    <property type="entry name" value="TatC"/>
</dbReference>
<feature type="transmembrane region" description="Helical" evidence="5">
    <location>
        <begin position="131"/>
        <end position="158"/>
    </location>
</feature>
<comment type="similarity">
    <text evidence="5">Belongs to the TatC family.</text>
</comment>
<keyword evidence="5" id="KW-0811">Translocation</keyword>
<keyword evidence="5" id="KW-0653">Protein transport</keyword>
<comment type="subcellular location">
    <subcellularLocation>
        <location evidence="5">Cell membrane</location>
        <topology evidence="5">Multi-pass membrane protein</topology>
    </subcellularLocation>
    <subcellularLocation>
        <location evidence="1">Membrane</location>
        <topology evidence="1">Multi-pass membrane protein</topology>
    </subcellularLocation>
</comment>
<comment type="subunit">
    <text evidence="5">Forms a complex with TatA.</text>
</comment>
<dbReference type="EMBL" id="QKZK01000002">
    <property type="protein sequence ID" value="PZX20272.1"/>
    <property type="molecule type" value="Genomic_DNA"/>
</dbReference>
<dbReference type="HAMAP" id="MF_00902">
    <property type="entry name" value="TatC"/>
    <property type="match status" value="1"/>
</dbReference>
<evidence type="ECO:0000313" key="7">
    <source>
        <dbReference type="Proteomes" id="UP000249239"/>
    </source>
</evidence>
<feature type="transmembrane region" description="Helical" evidence="5">
    <location>
        <begin position="20"/>
        <end position="40"/>
    </location>
</feature>
<keyword evidence="3 5" id="KW-1133">Transmembrane helix</keyword>
<dbReference type="GO" id="GO:0009977">
    <property type="term" value="F:proton motive force dependent protein transmembrane transporter activity"/>
    <property type="evidence" value="ECO:0007669"/>
    <property type="project" value="TreeGrafter"/>
</dbReference>
<keyword evidence="5" id="KW-0813">Transport</keyword>
<evidence type="ECO:0000256" key="1">
    <source>
        <dbReference type="ARBA" id="ARBA00004141"/>
    </source>
</evidence>
<evidence type="ECO:0000256" key="2">
    <source>
        <dbReference type="ARBA" id="ARBA00022692"/>
    </source>
</evidence>
<dbReference type="GO" id="GO:0033281">
    <property type="term" value="C:TAT protein transport complex"/>
    <property type="evidence" value="ECO:0007669"/>
    <property type="project" value="UniProtKB-UniRule"/>
</dbReference>
<dbReference type="GO" id="GO:0065002">
    <property type="term" value="P:intracellular protein transmembrane transport"/>
    <property type="evidence" value="ECO:0007669"/>
    <property type="project" value="TreeGrafter"/>
</dbReference>
<gene>
    <name evidence="5" type="primary">tatC</name>
    <name evidence="6" type="ORF">LX69_00269</name>
</gene>
<dbReference type="Pfam" id="PF00902">
    <property type="entry name" value="TatC"/>
    <property type="match status" value="1"/>
</dbReference>
<dbReference type="AlphaFoldDB" id="A0A2W7PAA1"/>
<feature type="transmembrane region" description="Helical" evidence="5">
    <location>
        <begin position="239"/>
        <end position="261"/>
    </location>
</feature>
<feature type="transmembrane region" description="Helical" evidence="5">
    <location>
        <begin position="216"/>
        <end position="233"/>
    </location>
</feature>
<dbReference type="PANTHER" id="PTHR30371">
    <property type="entry name" value="SEC-INDEPENDENT PROTEIN TRANSLOCASE PROTEIN TATC"/>
    <property type="match status" value="1"/>
</dbReference>
<dbReference type="PRINTS" id="PR01840">
    <property type="entry name" value="TATCFAMILY"/>
</dbReference>
<comment type="function">
    <text evidence="5">Part of the twin-arginine translocation (Tat) system that transports large folded proteins containing a characteristic twin-arginine motif in their signal peptide across membranes.</text>
</comment>
<dbReference type="OrthoDB" id="9777044at2"/>
<dbReference type="GO" id="GO:0043953">
    <property type="term" value="P:protein transport by the Tat complex"/>
    <property type="evidence" value="ECO:0007669"/>
    <property type="project" value="UniProtKB-UniRule"/>
</dbReference>
<feature type="transmembrane region" description="Helical" evidence="5">
    <location>
        <begin position="99"/>
        <end position="119"/>
    </location>
</feature>
<keyword evidence="4 5" id="KW-0472">Membrane</keyword>
<accession>A0A2W7PAA1</accession>
<evidence type="ECO:0000256" key="4">
    <source>
        <dbReference type="ARBA" id="ARBA00023136"/>
    </source>
</evidence>
<reference evidence="6 7" key="1">
    <citation type="submission" date="2018-06" db="EMBL/GenBank/DDBJ databases">
        <title>Genomic Encyclopedia of Archaeal and Bacterial Type Strains, Phase II (KMG-II): from individual species to whole genera.</title>
        <authorList>
            <person name="Goeker M."/>
        </authorList>
    </citation>
    <scope>NUCLEOTIDE SEQUENCE [LARGE SCALE GENOMIC DNA]</scope>
    <source>
        <strain evidence="6 7">DSM 6779</strain>
    </source>
</reference>
<evidence type="ECO:0000313" key="6">
    <source>
        <dbReference type="EMBL" id="PZX20272.1"/>
    </source>
</evidence>
<feature type="transmembrane region" description="Helical" evidence="5">
    <location>
        <begin position="178"/>
        <end position="204"/>
    </location>
</feature>
<proteinExistence type="inferred from homology"/>
<protein>
    <recommendedName>
        <fullName evidence="5">Sec-independent protein translocase protein TatC</fullName>
    </recommendedName>
</protein>
<name>A0A2W7PAA1_9BACT</name>
<dbReference type="PANTHER" id="PTHR30371:SF0">
    <property type="entry name" value="SEC-INDEPENDENT PROTEIN TRANSLOCASE PROTEIN TATC, CHLOROPLASTIC-RELATED"/>
    <property type="match status" value="1"/>
</dbReference>
<sequence length="265" mass="30363">MSESGSAERMTFWEHLDALRAVLVRVVVAMVVFGVVAFVYKEQLFAVILAPKQSDLMMFRWLAAAGQWLGVSGMEMAPFDVRLISTQLTQQFVTHIKMALLAGFLLTFPYILYEVFRFVSPALYVRERRYALRFILSGYVMFMLGVAMSYFVIFPLTFRFLATYQVSVEVENHIVLESYIGTMMMLNLMMGILFEMPVLSWLFAKMGFLSAAFLRNYRRHAIVILLFVAAIITPTSDVFTLLLVAIPIYLLYEVSIWIVALSNRA</sequence>